<gene>
    <name evidence="2" type="ORF">IV54_GL001706</name>
</gene>
<comment type="caution">
    <text evidence="2">The sequence shown here is derived from an EMBL/GenBank/DDBJ whole genome shotgun (WGS) entry which is preliminary data.</text>
</comment>
<organism evidence="2 3">
    <name type="scientific">Levilactobacillus paucivorans</name>
    <dbReference type="NCBI Taxonomy" id="616990"/>
    <lineage>
        <taxon>Bacteria</taxon>
        <taxon>Bacillati</taxon>
        <taxon>Bacillota</taxon>
        <taxon>Bacilli</taxon>
        <taxon>Lactobacillales</taxon>
        <taxon>Lactobacillaceae</taxon>
        <taxon>Levilactobacillus</taxon>
    </lineage>
</organism>
<keyword evidence="3" id="KW-1185">Reference proteome</keyword>
<keyword evidence="1" id="KW-0472">Membrane</keyword>
<proteinExistence type="predicted"/>
<accession>A0A0R2LRB6</accession>
<evidence type="ECO:0000313" key="3">
    <source>
        <dbReference type="Proteomes" id="UP000051906"/>
    </source>
</evidence>
<protein>
    <submittedName>
        <fullName evidence="2">Uncharacterized protein</fullName>
    </submittedName>
</protein>
<dbReference type="Proteomes" id="UP000051906">
    <property type="component" value="Unassembled WGS sequence"/>
</dbReference>
<keyword evidence="1" id="KW-1133">Transmembrane helix</keyword>
<evidence type="ECO:0000313" key="2">
    <source>
        <dbReference type="EMBL" id="KRO04184.1"/>
    </source>
</evidence>
<dbReference type="PATRIC" id="fig|616990.3.peg.1804"/>
<feature type="transmembrane region" description="Helical" evidence="1">
    <location>
        <begin position="12"/>
        <end position="33"/>
    </location>
</feature>
<evidence type="ECO:0000256" key="1">
    <source>
        <dbReference type="SAM" id="Phobius"/>
    </source>
</evidence>
<feature type="transmembrane region" description="Helical" evidence="1">
    <location>
        <begin position="45"/>
        <end position="63"/>
    </location>
</feature>
<reference evidence="2 3" key="1">
    <citation type="journal article" date="2015" name="Genome Announc.">
        <title>Expanding the biotechnology potential of lactobacilli through comparative genomics of 213 strains and associated genera.</title>
        <authorList>
            <person name="Sun Z."/>
            <person name="Harris H.M."/>
            <person name="McCann A."/>
            <person name="Guo C."/>
            <person name="Argimon S."/>
            <person name="Zhang W."/>
            <person name="Yang X."/>
            <person name="Jeffery I.B."/>
            <person name="Cooney J.C."/>
            <person name="Kagawa T.F."/>
            <person name="Liu W."/>
            <person name="Song Y."/>
            <person name="Salvetti E."/>
            <person name="Wrobel A."/>
            <person name="Rasinkangas P."/>
            <person name="Parkhill J."/>
            <person name="Rea M.C."/>
            <person name="O'Sullivan O."/>
            <person name="Ritari J."/>
            <person name="Douillard F.P."/>
            <person name="Paul Ross R."/>
            <person name="Yang R."/>
            <person name="Briner A.E."/>
            <person name="Felis G.E."/>
            <person name="de Vos W.M."/>
            <person name="Barrangou R."/>
            <person name="Klaenhammer T.R."/>
            <person name="Caufield P.W."/>
            <person name="Cui Y."/>
            <person name="Zhang H."/>
            <person name="O'Toole P.W."/>
        </authorList>
    </citation>
    <scope>NUCLEOTIDE SEQUENCE [LARGE SCALE GENOMIC DNA]</scope>
    <source>
        <strain evidence="2 3">DSM 22467</strain>
    </source>
</reference>
<keyword evidence="1" id="KW-0812">Transmembrane</keyword>
<dbReference type="EMBL" id="JQCA01000043">
    <property type="protein sequence ID" value="KRO04184.1"/>
    <property type="molecule type" value="Genomic_DNA"/>
</dbReference>
<sequence length="70" mass="7954">MLLLLMMSVSDPVIVAFLCFSSLITTMLHFNVFEDTSDTHPLNRIDLVLQVVFLLASFFRAFILGSSDYH</sequence>
<dbReference type="AlphaFoldDB" id="A0A0R2LRB6"/>
<name>A0A0R2LRB6_9LACO</name>